<protein>
    <submittedName>
        <fullName evidence="1">DUF1788 domain-containing protein</fullName>
    </submittedName>
</protein>
<keyword evidence="2" id="KW-1185">Reference proteome</keyword>
<name>A0ABQ0A1L5_9GAMM</name>
<organism evidence="1 2">
    <name type="scientific">Thalassolituus maritimus</name>
    <dbReference type="NCBI Taxonomy" id="484498"/>
    <lineage>
        <taxon>Bacteria</taxon>
        <taxon>Pseudomonadati</taxon>
        <taxon>Pseudomonadota</taxon>
        <taxon>Gammaproteobacteria</taxon>
        <taxon>Oceanospirillales</taxon>
        <taxon>Oceanospirillaceae</taxon>
        <taxon>Thalassolituus</taxon>
    </lineage>
</organism>
<dbReference type="EMBL" id="BAABWH010000006">
    <property type="protein sequence ID" value="GAA6146277.1"/>
    <property type="molecule type" value="Genomic_DNA"/>
</dbReference>
<sequence length="192" mass="21834">MDQRLQERLNQIPEKIFSPEFLSNQGLGNEIGFWIFDYDAANELAVREYVGFLEGLVSKKHPRLKVVSINLLASLMDYLEDRNFIDKAVQMQRTKGDEALMKALKGPLHVTKFAPYLVEKYKADAADLVLMSGVGSVWPLIRSHDLLNSLHALMGDTPLILFYPGDYTGQSMSLFGRIESNNYYRAFSLVPR</sequence>
<evidence type="ECO:0000313" key="2">
    <source>
        <dbReference type="Proteomes" id="UP001481413"/>
    </source>
</evidence>
<accession>A0ABQ0A1L5</accession>
<evidence type="ECO:0000313" key="1">
    <source>
        <dbReference type="EMBL" id="GAA6146277.1"/>
    </source>
</evidence>
<gene>
    <name evidence="1" type="ORF">NBRC116585_23950</name>
</gene>
<dbReference type="Proteomes" id="UP001481413">
    <property type="component" value="Unassembled WGS sequence"/>
</dbReference>
<comment type="caution">
    <text evidence="1">The sequence shown here is derived from an EMBL/GenBank/DDBJ whole genome shotgun (WGS) entry which is preliminary data.</text>
</comment>
<dbReference type="RefSeq" id="WP_353295488.1">
    <property type="nucleotide sequence ID" value="NZ_BAABWH010000006.1"/>
</dbReference>
<reference evidence="1 2" key="1">
    <citation type="submission" date="2024-04" db="EMBL/GenBank/DDBJ databases">
        <title>Draft genome sequence of Thalassolituus maritimus NBRC 116585.</title>
        <authorList>
            <person name="Miyakawa T."/>
            <person name="Kusuya Y."/>
            <person name="Miura T."/>
        </authorList>
    </citation>
    <scope>NUCLEOTIDE SEQUENCE [LARGE SCALE GENOMIC DNA]</scope>
    <source>
        <strain evidence="1 2">5NW40-0001</strain>
    </source>
</reference>
<dbReference type="Pfam" id="PF08747">
    <property type="entry name" value="BrxB"/>
    <property type="match status" value="1"/>
</dbReference>
<dbReference type="InterPro" id="IPR014858">
    <property type="entry name" value="BrxB"/>
</dbReference>
<proteinExistence type="predicted"/>